<dbReference type="Pfam" id="PF13489">
    <property type="entry name" value="Methyltransf_23"/>
    <property type="match status" value="1"/>
</dbReference>
<dbReference type="SUPFAM" id="SSF53335">
    <property type="entry name" value="S-adenosyl-L-methionine-dependent methyltransferases"/>
    <property type="match status" value="1"/>
</dbReference>
<dbReference type="Ensembl" id="ENSFHET00000016457.1">
    <property type="protein sequence ID" value="ENSFHEP00000027582.1"/>
    <property type="gene ID" value="ENSFHEG00000011159.1"/>
</dbReference>
<accession>A0A3Q2QLM6</accession>
<dbReference type="AlphaFoldDB" id="A0A3Q2QLM6"/>
<keyword evidence="2" id="KW-0489">Methyltransferase</keyword>
<proteinExistence type="predicted"/>
<evidence type="ECO:0000256" key="2">
    <source>
        <dbReference type="ARBA" id="ARBA00022603"/>
    </source>
</evidence>
<dbReference type="GeneTree" id="ENSGT00390000002862"/>
<dbReference type="PIRSF" id="PIRSF016616">
    <property type="entry name" value="HHMT"/>
    <property type="match status" value="1"/>
</dbReference>
<dbReference type="OrthoDB" id="5984880at2759"/>
<keyword evidence="6" id="KW-1185">Reference proteome</keyword>
<evidence type="ECO:0000256" key="3">
    <source>
        <dbReference type="ARBA" id="ARBA00022679"/>
    </source>
</evidence>
<dbReference type="Gene3D" id="3.40.50.150">
    <property type="entry name" value="Vaccinia Virus protein VP39"/>
    <property type="match status" value="1"/>
</dbReference>
<comment type="subunit">
    <text evidence="1">Monomer.</text>
</comment>
<dbReference type="InterPro" id="IPR029063">
    <property type="entry name" value="SAM-dependent_MTases_sf"/>
</dbReference>
<reference evidence="5" key="1">
    <citation type="submission" date="2025-08" db="UniProtKB">
        <authorList>
            <consortium name="Ensembl"/>
        </authorList>
    </citation>
    <scope>IDENTIFICATION</scope>
</reference>
<reference evidence="5" key="2">
    <citation type="submission" date="2025-09" db="UniProtKB">
        <authorList>
            <consortium name="Ensembl"/>
        </authorList>
    </citation>
    <scope>IDENTIFICATION</scope>
</reference>
<dbReference type="PROSITE" id="PS51597">
    <property type="entry name" value="SAM_HNMT"/>
    <property type="match status" value="1"/>
</dbReference>
<protein>
    <submittedName>
        <fullName evidence="5">Histamine N-methyltransferase</fullName>
    </submittedName>
</protein>
<name>A0A3Q2QLM6_FUNHE</name>
<evidence type="ECO:0000256" key="1">
    <source>
        <dbReference type="ARBA" id="ARBA00011245"/>
    </source>
</evidence>
<evidence type="ECO:0000256" key="4">
    <source>
        <dbReference type="ARBA" id="ARBA00022691"/>
    </source>
</evidence>
<dbReference type="FunFam" id="3.40.50.150:FF:000118">
    <property type="entry name" value="Histamine N-methyltransferase"/>
    <property type="match status" value="1"/>
</dbReference>
<dbReference type="Proteomes" id="UP000265000">
    <property type="component" value="Unplaced"/>
</dbReference>
<dbReference type="STRING" id="8078.ENSFHEP00000027582"/>
<dbReference type="InterPro" id="IPR016673">
    <property type="entry name" value="HHMT-like"/>
</dbReference>
<evidence type="ECO:0000313" key="6">
    <source>
        <dbReference type="Proteomes" id="UP000265000"/>
    </source>
</evidence>
<organism evidence="5 6">
    <name type="scientific">Fundulus heteroclitus</name>
    <name type="common">Killifish</name>
    <name type="synonym">Mummichog</name>
    <dbReference type="NCBI Taxonomy" id="8078"/>
    <lineage>
        <taxon>Eukaryota</taxon>
        <taxon>Metazoa</taxon>
        <taxon>Chordata</taxon>
        <taxon>Craniata</taxon>
        <taxon>Vertebrata</taxon>
        <taxon>Euteleostomi</taxon>
        <taxon>Actinopterygii</taxon>
        <taxon>Neopterygii</taxon>
        <taxon>Teleostei</taxon>
        <taxon>Neoteleostei</taxon>
        <taxon>Acanthomorphata</taxon>
        <taxon>Ovalentaria</taxon>
        <taxon>Atherinomorphae</taxon>
        <taxon>Cyprinodontiformes</taxon>
        <taxon>Fundulidae</taxon>
        <taxon>Fundulus</taxon>
    </lineage>
</organism>
<dbReference type="GeneID" id="105919210"/>
<keyword evidence="3" id="KW-0808">Transferase</keyword>
<dbReference type="GO" id="GO:0008170">
    <property type="term" value="F:N-methyltransferase activity"/>
    <property type="evidence" value="ECO:0007669"/>
    <property type="project" value="InterPro"/>
</dbReference>
<evidence type="ECO:0000313" key="5">
    <source>
        <dbReference type="Ensembl" id="ENSFHEP00000027582.1"/>
    </source>
</evidence>
<sequence>MSAEEKHNCYEGVYFNHFQFYLQKSGEHEAILKSLQNLLPAEFQRIGAGKSSLDVLGVGSGGGELDAQMLSLLQSAFPSVPITADIVEGSSELTDKFKALVAKTPNLEKIQFSWHIMPSEDYEKQVKAKGDLKKFDFIHMIQMIYYVNSLAESIKFHHSLLKTSGSLMIVVEAANSGWDILWKTYKKELCVEKVHEYRSSGEVIAALKDLGLKFEDHAVPNSFDITECFDQSSVTGESLLSFMTGRDHFYESFTPEVRAGILELLKNKCSSEKDGRVFFNSNLRCIFVHA</sequence>
<keyword evidence="4" id="KW-0949">S-adenosyl-L-methionine</keyword>
<dbReference type="GO" id="GO:0032259">
    <property type="term" value="P:methylation"/>
    <property type="evidence" value="ECO:0007669"/>
    <property type="project" value="UniProtKB-KW"/>
</dbReference>